<dbReference type="Pfam" id="PF18962">
    <property type="entry name" value="Por_Secre_tail"/>
    <property type="match status" value="1"/>
</dbReference>
<dbReference type="InterPro" id="IPR026444">
    <property type="entry name" value="Secre_tail"/>
</dbReference>
<sequence>MKRTILKYIFLTIFSVFALTDASAQSEVTRSKSRLNVGKKTTSVTSPTLSKIPRSLDRSINLRPSSAINAYYRSILLSPGTSTSANTANKNRTNGELVTASDTRPNLEEVAKSEDLFFVSEKLRVLNAYPNPANDYAEIDYQISGNVGNAKISLYNILGANVAEYDLDRNERQLRISTREIPTGVYFYQLLLEGKKVATKKLLIRH</sequence>
<gene>
    <name evidence="3" type="ORF">DR864_02475</name>
</gene>
<dbReference type="RefSeq" id="WP_114065460.1">
    <property type="nucleotide sequence ID" value="NZ_CP030850.1"/>
</dbReference>
<organism evidence="3 4">
    <name type="scientific">Runella rosea</name>
    <dbReference type="NCBI Taxonomy" id="2259595"/>
    <lineage>
        <taxon>Bacteria</taxon>
        <taxon>Pseudomonadati</taxon>
        <taxon>Bacteroidota</taxon>
        <taxon>Cytophagia</taxon>
        <taxon>Cytophagales</taxon>
        <taxon>Spirosomataceae</taxon>
        <taxon>Runella</taxon>
    </lineage>
</organism>
<name>A0A344TDF2_9BACT</name>
<dbReference type="NCBIfam" id="TIGR04183">
    <property type="entry name" value="Por_Secre_tail"/>
    <property type="match status" value="1"/>
</dbReference>
<accession>A0A344TDF2</accession>
<proteinExistence type="predicted"/>
<feature type="domain" description="Secretion system C-terminal sorting" evidence="2">
    <location>
        <begin position="129"/>
        <end position="204"/>
    </location>
</feature>
<dbReference type="Proteomes" id="UP000251993">
    <property type="component" value="Chromosome"/>
</dbReference>
<dbReference type="OrthoDB" id="1522390at2"/>
<evidence type="ECO:0000313" key="3">
    <source>
        <dbReference type="EMBL" id="AXE16673.1"/>
    </source>
</evidence>
<dbReference type="KEGG" id="run:DR864_02475"/>
<dbReference type="AlphaFoldDB" id="A0A344TDF2"/>
<dbReference type="EMBL" id="CP030850">
    <property type="protein sequence ID" value="AXE16673.1"/>
    <property type="molecule type" value="Genomic_DNA"/>
</dbReference>
<keyword evidence="4" id="KW-1185">Reference proteome</keyword>
<feature type="signal peptide" evidence="1">
    <location>
        <begin position="1"/>
        <end position="18"/>
    </location>
</feature>
<protein>
    <submittedName>
        <fullName evidence="3">T9SS C-terminal target domain-containing protein</fullName>
    </submittedName>
</protein>
<evidence type="ECO:0000313" key="4">
    <source>
        <dbReference type="Proteomes" id="UP000251993"/>
    </source>
</evidence>
<feature type="chain" id="PRO_5016806915" evidence="1">
    <location>
        <begin position="19"/>
        <end position="206"/>
    </location>
</feature>
<evidence type="ECO:0000256" key="1">
    <source>
        <dbReference type="SAM" id="SignalP"/>
    </source>
</evidence>
<reference evidence="3 4" key="1">
    <citation type="submission" date="2018-07" db="EMBL/GenBank/DDBJ databases">
        <title>Genome sequencing of Runella.</title>
        <authorList>
            <person name="Baek M.-G."/>
            <person name="Yi H."/>
        </authorList>
    </citation>
    <scope>NUCLEOTIDE SEQUENCE [LARGE SCALE GENOMIC DNA]</scope>
    <source>
        <strain evidence="3 4">HYN0085</strain>
    </source>
</reference>
<keyword evidence="1" id="KW-0732">Signal</keyword>
<evidence type="ECO:0000259" key="2">
    <source>
        <dbReference type="Pfam" id="PF18962"/>
    </source>
</evidence>